<keyword evidence="3" id="KW-1185">Reference proteome</keyword>
<dbReference type="EMBL" id="RAQK01000002">
    <property type="protein sequence ID" value="RKE94583.1"/>
    <property type="molecule type" value="Genomic_DNA"/>
</dbReference>
<keyword evidence="1" id="KW-0812">Transmembrane</keyword>
<dbReference type="RefSeq" id="WP_037967804.1">
    <property type="nucleotide sequence ID" value="NZ_RAQK01000002.1"/>
</dbReference>
<accession>A0A420DK12</accession>
<proteinExistence type="predicted"/>
<keyword evidence="1" id="KW-0472">Membrane</keyword>
<evidence type="ECO:0000313" key="2">
    <source>
        <dbReference type="EMBL" id="RKE94583.1"/>
    </source>
</evidence>
<reference evidence="2 3" key="1">
    <citation type="submission" date="2018-09" db="EMBL/GenBank/DDBJ databases">
        <title>Genomic Encyclopedia of Archaeal and Bacterial Type Strains, Phase II (KMG-II): from individual species to whole genera.</title>
        <authorList>
            <person name="Goeker M."/>
        </authorList>
    </citation>
    <scope>NUCLEOTIDE SEQUENCE [LARGE SCALE GENOMIC DNA]</scope>
    <source>
        <strain evidence="2 3">DSM 11458</strain>
    </source>
</reference>
<dbReference type="Proteomes" id="UP000284407">
    <property type="component" value="Unassembled WGS sequence"/>
</dbReference>
<organism evidence="2 3">
    <name type="scientific">Sulfitobacter guttiformis</name>
    <dbReference type="NCBI Taxonomy" id="74349"/>
    <lineage>
        <taxon>Bacteria</taxon>
        <taxon>Pseudomonadati</taxon>
        <taxon>Pseudomonadota</taxon>
        <taxon>Alphaproteobacteria</taxon>
        <taxon>Rhodobacterales</taxon>
        <taxon>Roseobacteraceae</taxon>
        <taxon>Sulfitobacter</taxon>
    </lineage>
</organism>
<keyword evidence="1" id="KW-1133">Transmembrane helix</keyword>
<dbReference type="GO" id="GO:0016020">
    <property type="term" value="C:membrane"/>
    <property type="evidence" value="ECO:0007669"/>
    <property type="project" value="InterPro"/>
</dbReference>
<dbReference type="OrthoDB" id="7744460at2"/>
<dbReference type="SUPFAM" id="SSF81342">
    <property type="entry name" value="Transmembrane di-heme cytochromes"/>
    <property type="match status" value="1"/>
</dbReference>
<feature type="transmembrane region" description="Helical" evidence="1">
    <location>
        <begin position="136"/>
        <end position="158"/>
    </location>
</feature>
<comment type="caution">
    <text evidence="2">The sequence shown here is derived from an EMBL/GenBank/DDBJ whole genome shotgun (WGS) entry which is preliminary data.</text>
</comment>
<evidence type="ECO:0000313" key="3">
    <source>
        <dbReference type="Proteomes" id="UP000284407"/>
    </source>
</evidence>
<dbReference type="GO" id="GO:0022904">
    <property type="term" value="P:respiratory electron transport chain"/>
    <property type="evidence" value="ECO:0007669"/>
    <property type="project" value="InterPro"/>
</dbReference>
<feature type="transmembrane region" description="Helical" evidence="1">
    <location>
        <begin position="44"/>
        <end position="64"/>
    </location>
</feature>
<evidence type="ECO:0000256" key="1">
    <source>
        <dbReference type="SAM" id="Phobius"/>
    </source>
</evidence>
<feature type="transmembrane region" description="Helical" evidence="1">
    <location>
        <begin position="21"/>
        <end position="38"/>
    </location>
</feature>
<dbReference type="STRING" id="1443111.Z949_745"/>
<dbReference type="AlphaFoldDB" id="A0A420DK12"/>
<name>A0A420DK12_9RHOB</name>
<feature type="transmembrane region" description="Helical" evidence="1">
    <location>
        <begin position="93"/>
        <end position="116"/>
    </location>
</feature>
<dbReference type="InterPro" id="IPR016174">
    <property type="entry name" value="Di-haem_cyt_TM"/>
</dbReference>
<protein>
    <submittedName>
        <fullName evidence="2">Cytochrome b561</fullName>
    </submittedName>
</protein>
<sequence>MKYLTRYKPHRRKVLKWMHGLMIPLFVWFLLVTPDVVVPMGKGWFALHSNLALVFVSICLWWTADVMRRGLASRPGPKLPQWARLVHRPLHLVIIWGLFLVALGGFLLGLTSIVQLKAGLWLPIAPPMGWRRANEVIGTLHIYQFYLLGIVIAAHAAFHIWRHFKLRDNALRIMAPKVLQRFL</sequence>
<gene>
    <name evidence="2" type="ORF">C8N30_3713</name>
</gene>